<evidence type="ECO:0000259" key="3">
    <source>
        <dbReference type="Pfam" id="PF22827"/>
    </source>
</evidence>
<dbReference type="AlphaFoldDB" id="A0A1M6HPL1"/>
<feature type="domain" description="Gliding motility protein GldL-like N-terminal" evidence="3">
    <location>
        <begin position="19"/>
        <end position="79"/>
    </location>
</feature>
<dbReference type="SUPFAM" id="SSF58104">
    <property type="entry name" value="Methyl-accepting chemotaxis protein (MCP) signaling domain"/>
    <property type="match status" value="1"/>
</dbReference>
<dbReference type="NCBIfam" id="TIGR03513">
    <property type="entry name" value="GldL_gliding"/>
    <property type="match status" value="1"/>
</dbReference>
<dbReference type="InterPro" id="IPR055087">
    <property type="entry name" value="GldL-like_N"/>
</dbReference>
<dbReference type="Gene3D" id="1.20.120.20">
    <property type="entry name" value="Apolipoprotein"/>
    <property type="match status" value="1"/>
</dbReference>
<keyword evidence="2" id="KW-0812">Transmembrane</keyword>
<protein>
    <submittedName>
        <fullName evidence="4">Gliding motility-associated protein GldL</fullName>
    </submittedName>
</protein>
<dbReference type="RefSeq" id="WP_073169056.1">
    <property type="nucleotide sequence ID" value="NZ_FQZE01000014.1"/>
</dbReference>
<name>A0A1M6HPL1_9BACT</name>
<proteinExistence type="predicted"/>
<accession>A0A1M6HPL1</accession>
<evidence type="ECO:0000313" key="5">
    <source>
        <dbReference type="Proteomes" id="UP000184050"/>
    </source>
</evidence>
<evidence type="ECO:0000313" key="4">
    <source>
        <dbReference type="EMBL" id="SHJ24132.1"/>
    </source>
</evidence>
<dbReference type="OrthoDB" id="1466660at2"/>
<keyword evidence="1" id="KW-0175">Coiled coil</keyword>
<dbReference type="InterPro" id="IPR019852">
    <property type="entry name" value="Motility-assoc_prot_GldL"/>
</dbReference>
<keyword evidence="2" id="KW-1133">Transmembrane helix</keyword>
<organism evidence="4 5">
    <name type="scientific">Tangfeifania diversioriginum</name>
    <dbReference type="NCBI Taxonomy" id="1168035"/>
    <lineage>
        <taxon>Bacteria</taxon>
        <taxon>Pseudomonadati</taxon>
        <taxon>Bacteroidota</taxon>
        <taxon>Bacteroidia</taxon>
        <taxon>Marinilabiliales</taxon>
        <taxon>Prolixibacteraceae</taxon>
        <taxon>Tangfeifania</taxon>
    </lineage>
</organism>
<reference evidence="4 5" key="1">
    <citation type="submission" date="2016-11" db="EMBL/GenBank/DDBJ databases">
        <authorList>
            <person name="Jaros S."/>
            <person name="Januszkiewicz K."/>
            <person name="Wedrychowicz H."/>
        </authorList>
    </citation>
    <scope>NUCLEOTIDE SEQUENCE [LARGE SCALE GENOMIC DNA]</scope>
    <source>
        <strain evidence="4 5">DSM 27063</strain>
    </source>
</reference>
<feature type="transmembrane region" description="Helical" evidence="2">
    <location>
        <begin position="15"/>
        <end position="33"/>
    </location>
</feature>
<dbReference type="Pfam" id="PF22827">
    <property type="entry name" value="GldL_N"/>
    <property type="match status" value="1"/>
</dbReference>
<feature type="coiled-coil region" evidence="1">
    <location>
        <begin position="236"/>
        <end position="312"/>
    </location>
</feature>
<gene>
    <name evidence="4" type="ORF">SAMN05444280_11435</name>
</gene>
<keyword evidence="5" id="KW-1185">Reference proteome</keyword>
<dbReference type="EMBL" id="FQZE01000014">
    <property type="protein sequence ID" value="SHJ24132.1"/>
    <property type="molecule type" value="Genomic_DNA"/>
</dbReference>
<dbReference type="Proteomes" id="UP000184050">
    <property type="component" value="Unassembled WGS sequence"/>
</dbReference>
<keyword evidence="2" id="KW-0472">Membrane</keyword>
<evidence type="ECO:0000256" key="1">
    <source>
        <dbReference type="SAM" id="Coils"/>
    </source>
</evidence>
<evidence type="ECO:0000256" key="2">
    <source>
        <dbReference type="SAM" id="Phobius"/>
    </source>
</evidence>
<feature type="transmembrane region" description="Helical" evidence="2">
    <location>
        <begin position="40"/>
        <end position="61"/>
    </location>
</feature>
<dbReference type="STRING" id="1168035.SAMN05444280_11435"/>
<sequence>MNIGEIFKTKRWKTFMGYVYGWGASVVMLGALFKLQHWEYSGLFLTIGLITEAFIFFLSAFEPPLDMPDWGKVYPELREEYEMMDMDELNQDNKKGGFNQLLASSDLSPELLDKVGKSLSELSAAARGISDISSATLATDMYVKNLSSASESMNSLAEINNRANNTINESVNKLVDSYTAASQQFSESGKGTIDTLQKGSEEFSAQLSETGKKIAETVNGATVSFSNEIKNIGEGSKQYYNNLEKLNQNISALNENFENQLQGTKSQFEASHKFNKDLSQMNEILSSSVSELEKYKENAEKLNKNLEALNTIYGNMLGAMSYKK</sequence>